<feature type="domain" description="RNA polymerase sigma-70 region 2" evidence="7">
    <location>
        <begin position="62"/>
        <end position="131"/>
    </location>
</feature>
<dbReference type="Proteomes" id="UP001519295">
    <property type="component" value="Unassembled WGS sequence"/>
</dbReference>
<evidence type="ECO:0000313" key="9">
    <source>
        <dbReference type="EMBL" id="MBP2368704.1"/>
    </source>
</evidence>
<evidence type="ECO:0000256" key="3">
    <source>
        <dbReference type="ARBA" id="ARBA00023082"/>
    </source>
</evidence>
<evidence type="ECO:0000256" key="1">
    <source>
        <dbReference type="ARBA" id="ARBA00010641"/>
    </source>
</evidence>
<feature type="compositionally biased region" description="Basic and acidic residues" evidence="6">
    <location>
        <begin position="222"/>
        <end position="236"/>
    </location>
</feature>
<name>A0ABS4VXR4_9PSEU</name>
<reference evidence="9 10" key="1">
    <citation type="submission" date="2021-03" db="EMBL/GenBank/DDBJ databases">
        <title>Sequencing the genomes of 1000 actinobacteria strains.</title>
        <authorList>
            <person name="Klenk H.-P."/>
        </authorList>
    </citation>
    <scope>NUCLEOTIDE SEQUENCE [LARGE SCALE GENOMIC DNA]</scope>
    <source>
        <strain evidence="9 10">DSM 45256</strain>
    </source>
</reference>
<keyword evidence="10" id="KW-1185">Reference proteome</keyword>
<dbReference type="InterPro" id="IPR007627">
    <property type="entry name" value="RNA_pol_sigma70_r2"/>
</dbReference>
<keyword evidence="4" id="KW-0238">DNA-binding</keyword>
<comment type="similarity">
    <text evidence="1">Belongs to the sigma-70 factor family. ECF subfamily.</text>
</comment>
<dbReference type="PANTHER" id="PTHR43133:SF58">
    <property type="entry name" value="ECF RNA POLYMERASE SIGMA FACTOR SIGD"/>
    <property type="match status" value="1"/>
</dbReference>
<comment type="caution">
    <text evidence="9">The sequence shown here is derived from an EMBL/GenBank/DDBJ whole genome shotgun (WGS) entry which is preliminary data.</text>
</comment>
<dbReference type="EMBL" id="JAGINU010000001">
    <property type="protein sequence ID" value="MBP2368704.1"/>
    <property type="molecule type" value="Genomic_DNA"/>
</dbReference>
<dbReference type="CDD" id="cd06171">
    <property type="entry name" value="Sigma70_r4"/>
    <property type="match status" value="1"/>
</dbReference>
<organism evidence="9 10">
    <name type="scientific">Pseudonocardia parietis</name>
    <dbReference type="NCBI Taxonomy" id="570936"/>
    <lineage>
        <taxon>Bacteria</taxon>
        <taxon>Bacillati</taxon>
        <taxon>Actinomycetota</taxon>
        <taxon>Actinomycetes</taxon>
        <taxon>Pseudonocardiales</taxon>
        <taxon>Pseudonocardiaceae</taxon>
        <taxon>Pseudonocardia</taxon>
    </lineage>
</organism>
<dbReference type="Pfam" id="PF04542">
    <property type="entry name" value="Sigma70_r2"/>
    <property type="match status" value="1"/>
</dbReference>
<dbReference type="InterPro" id="IPR013325">
    <property type="entry name" value="RNA_pol_sigma_r2"/>
</dbReference>
<dbReference type="SUPFAM" id="SSF88659">
    <property type="entry name" value="Sigma3 and sigma4 domains of RNA polymerase sigma factors"/>
    <property type="match status" value="1"/>
</dbReference>
<dbReference type="Gene3D" id="1.10.1740.10">
    <property type="match status" value="1"/>
</dbReference>
<feature type="region of interest" description="Disordered" evidence="6">
    <location>
        <begin position="222"/>
        <end position="276"/>
    </location>
</feature>
<dbReference type="SUPFAM" id="SSF88946">
    <property type="entry name" value="Sigma2 domain of RNA polymerase sigma factors"/>
    <property type="match status" value="1"/>
</dbReference>
<dbReference type="NCBIfam" id="TIGR02937">
    <property type="entry name" value="sigma70-ECF"/>
    <property type="match status" value="1"/>
</dbReference>
<proteinExistence type="inferred from homology"/>
<evidence type="ECO:0000256" key="6">
    <source>
        <dbReference type="SAM" id="MobiDB-lite"/>
    </source>
</evidence>
<evidence type="ECO:0000313" key="10">
    <source>
        <dbReference type="Proteomes" id="UP001519295"/>
    </source>
</evidence>
<keyword evidence="2" id="KW-0805">Transcription regulation</keyword>
<dbReference type="Gene3D" id="1.10.10.10">
    <property type="entry name" value="Winged helix-like DNA-binding domain superfamily/Winged helix DNA-binding domain"/>
    <property type="match status" value="1"/>
</dbReference>
<sequence length="276" mass="29503">MTKELDTMDNGCAVLDPLVTVDSGDGAPVAEAPPPNPAADLLPPELLRAAVAGDPRAVALLLSRVQPQVERFCRARLGRRETTLGSADDVAQDVCMAVLAVLPDYRLSGMSFRAFVFGIARHKIADAFRAMARNRCDAVEDVPERISREDDPEQVVLDAERNARLADLMGILGPRQVEILTLRIAVGLTAEETADALGSTPGAVRVAQHRALQRLRRELEERAARRAERQRDDGRGRVAPPASGRYGRTAARTTGQAPARPVVAGGGGADDLPVAV</sequence>
<keyword evidence="5" id="KW-0804">Transcription</keyword>
<accession>A0ABS4VXR4</accession>
<feature type="domain" description="RNA polymerase sigma-70 region 4" evidence="8">
    <location>
        <begin position="169"/>
        <end position="216"/>
    </location>
</feature>
<keyword evidence="3" id="KW-0731">Sigma factor</keyword>
<protein>
    <submittedName>
        <fullName evidence="9">RNA polymerase sigma-70 factor (ECF subfamily)</fullName>
    </submittedName>
</protein>
<dbReference type="PANTHER" id="PTHR43133">
    <property type="entry name" value="RNA POLYMERASE ECF-TYPE SIGMA FACTO"/>
    <property type="match status" value="1"/>
</dbReference>
<dbReference type="NCBIfam" id="NF007230">
    <property type="entry name" value="PRK09648.1"/>
    <property type="match status" value="1"/>
</dbReference>
<dbReference type="InterPro" id="IPR013324">
    <property type="entry name" value="RNA_pol_sigma_r3/r4-like"/>
</dbReference>
<dbReference type="InterPro" id="IPR007630">
    <property type="entry name" value="RNA_pol_sigma70_r4"/>
</dbReference>
<gene>
    <name evidence="9" type="ORF">JOF36_004400</name>
</gene>
<evidence type="ECO:0000256" key="2">
    <source>
        <dbReference type="ARBA" id="ARBA00023015"/>
    </source>
</evidence>
<dbReference type="InterPro" id="IPR014284">
    <property type="entry name" value="RNA_pol_sigma-70_dom"/>
</dbReference>
<evidence type="ECO:0000256" key="4">
    <source>
        <dbReference type="ARBA" id="ARBA00023125"/>
    </source>
</evidence>
<dbReference type="InterPro" id="IPR036388">
    <property type="entry name" value="WH-like_DNA-bd_sf"/>
</dbReference>
<evidence type="ECO:0000256" key="5">
    <source>
        <dbReference type="ARBA" id="ARBA00023163"/>
    </source>
</evidence>
<dbReference type="Pfam" id="PF04545">
    <property type="entry name" value="Sigma70_r4"/>
    <property type="match status" value="1"/>
</dbReference>
<evidence type="ECO:0000259" key="7">
    <source>
        <dbReference type="Pfam" id="PF04542"/>
    </source>
</evidence>
<dbReference type="InterPro" id="IPR039425">
    <property type="entry name" value="RNA_pol_sigma-70-like"/>
</dbReference>
<evidence type="ECO:0000259" key="8">
    <source>
        <dbReference type="Pfam" id="PF04545"/>
    </source>
</evidence>